<accession>A0AAV7WEE6</accession>
<dbReference type="EMBL" id="JANPWB010000002">
    <property type="protein sequence ID" value="KAJ1211210.1"/>
    <property type="molecule type" value="Genomic_DNA"/>
</dbReference>
<comment type="caution">
    <text evidence="2">The sequence shown here is derived from an EMBL/GenBank/DDBJ whole genome shotgun (WGS) entry which is preliminary data.</text>
</comment>
<evidence type="ECO:0000313" key="2">
    <source>
        <dbReference type="EMBL" id="KAJ1211210.1"/>
    </source>
</evidence>
<sequence length="88" mass="10586">MRHRGRGLTYPEDAGRSRRVESQDTKRKRRSEEPKGTKRGKRRSEEPKGTKWRKRQKDKETREKRSGTGCREHQRGHCLKKTEREIDI</sequence>
<evidence type="ECO:0000313" key="3">
    <source>
        <dbReference type="Proteomes" id="UP001066276"/>
    </source>
</evidence>
<protein>
    <submittedName>
        <fullName evidence="2">Uncharacterized protein</fullName>
    </submittedName>
</protein>
<evidence type="ECO:0000256" key="1">
    <source>
        <dbReference type="SAM" id="MobiDB-lite"/>
    </source>
</evidence>
<dbReference type="AlphaFoldDB" id="A0AAV7WEE6"/>
<proteinExistence type="predicted"/>
<dbReference type="Proteomes" id="UP001066276">
    <property type="component" value="Chromosome 1_2"/>
</dbReference>
<gene>
    <name evidence="2" type="ORF">NDU88_006571</name>
</gene>
<feature type="compositionally biased region" description="Basic and acidic residues" evidence="1">
    <location>
        <begin position="13"/>
        <end position="36"/>
    </location>
</feature>
<feature type="compositionally biased region" description="Basic and acidic residues" evidence="1">
    <location>
        <begin position="57"/>
        <end position="88"/>
    </location>
</feature>
<name>A0AAV7WEE6_PLEWA</name>
<feature type="region of interest" description="Disordered" evidence="1">
    <location>
        <begin position="1"/>
        <end position="88"/>
    </location>
</feature>
<keyword evidence="3" id="KW-1185">Reference proteome</keyword>
<organism evidence="2 3">
    <name type="scientific">Pleurodeles waltl</name>
    <name type="common">Iberian ribbed newt</name>
    <dbReference type="NCBI Taxonomy" id="8319"/>
    <lineage>
        <taxon>Eukaryota</taxon>
        <taxon>Metazoa</taxon>
        <taxon>Chordata</taxon>
        <taxon>Craniata</taxon>
        <taxon>Vertebrata</taxon>
        <taxon>Euteleostomi</taxon>
        <taxon>Amphibia</taxon>
        <taxon>Batrachia</taxon>
        <taxon>Caudata</taxon>
        <taxon>Salamandroidea</taxon>
        <taxon>Salamandridae</taxon>
        <taxon>Pleurodelinae</taxon>
        <taxon>Pleurodeles</taxon>
    </lineage>
</organism>
<reference evidence="2" key="1">
    <citation type="journal article" date="2022" name="bioRxiv">
        <title>Sequencing and chromosome-scale assembly of the giantPleurodeles waltlgenome.</title>
        <authorList>
            <person name="Brown T."/>
            <person name="Elewa A."/>
            <person name="Iarovenko S."/>
            <person name="Subramanian E."/>
            <person name="Araus A.J."/>
            <person name="Petzold A."/>
            <person name="Susuki M."/>
            <person name="Suzuki K.-i.T."/>
            <person name="Hayashi T."/>
            <person name="Toyoda A."/>
            <person name="Oliveira C."/>
            <person name="Osipova E."/>
            <person name="Leigh N.D."/>
            <person name="Simon A."/>
            <person name="Yun M.H."/>
        </authorList>
    </citation>
    <scope>NUCLEOTIDE SEQUENCE</scope>
    <source>
        <strain evidence="2">20211129_DDA</strain>
        <tissue evidence="2">Liver</tissue>
    </source>
</reference>